<reference evidence="3 4" key="1">
    <citation type="journal article" date="2015" name="Nat. Commun.">
        <title>Lucilia cuprina genome unlocks parasitic fly biology to underpin future interventions.</title>
        <authorList>
            <person name="Anstead C.A."/>
            <person name="Korhonen P.K."/>
            <person name="Young N.D."/>
            <person name="Hall R.S."/>
            <person name="Jex A.R."/>
            <person name="Murali S.C."/>
            <person name="Hughes D.S."/>
            <person name="Lee S.F."/>
            <person name="Perry T."/>
            <person name="Stroehlein A.J."/>
            <person name="Ansell B.R."/>
            <person name="Breugelmans B."/>
            <person name="Hofmann A."/>
            <person name="Qu J."/>
            <person name="Dugan S."/>
            <person name="Lee S.L."/>
            <person name="Chao H."/>
            <person name="Dinh H."/>
            <person name="Han Y."/>
            <person name="Doddapaneni H.V."/>
            <person name="Worley K.C."/>
            <person name="Muzny D.M."/>
            <person name="Ioannidis P."/>
            <person name="Waterhouse R.M."/>
            <person name="Zdobnov E.M."/>
            <person name="James P.J."/>
            <person name="Bagnall N.H."/>
            <person name="Kotze A.C."/>
            <person name="Gibbs R.A."/>
            <person name="Richards S."/>
            <person name="Batterham P."/>
            <person name="Gasser R.B."/>
        </authorList>
    </citation>
    <scope>NUCLEOTIDE SEQUENCE [LARGE SCALE GENOMIC DNA]</scope>
    <source>
        <strain evidence="3 4">LS</strain>
        <tissue evidence="3">Full body</tissue>
    </source>
</reference>
<dbReference type="EMBL" id="JRES01000457">
    <property type="protein sequence ID" value="KNC31025.1"/>
    <property type="molecule type" value="Genomic_DNA"/>
</dbReference>
<dbReference type="Proteomes" id="UP000037069">
    <property type="component" value="Unassembled WGS sequence"/>
</dbReference>
<dbReference type="SUPFAM" id="SSF144122">
    <property type="entry name" value="Tim10-like"/>
    <property type="match status" value="1"/>
</dbReference>
<keyword evidence="1" id="KW-0999">Mitochondrion inner membrane</keyword>
<dbReference type="Gene3D" id="1.10.287.810">
    <property type="entry name" value="Mitochondrial import inner membrane translocase subunit tim13 like domains"/>
    <property type="match status" value="1"/>
</dbReference>
<evidence type="ECO:0000313" key="4">
    <source>
        <dbReference type="Proteomes" id="UP000037069"/>
    </source>
</evidence>
<keyword evidence="1" id="KW-0653">Protein transport</keyword>
<dbReference type="GO" id="GO:0015031">
    <property type="term" value="P:protein transport"/>
    <property type="evidence" value="ECO:0007669"/>
    <property type="project" value="UniProtKB-KW"/>
</dbReference>
<comment type="caution">
    <text evidence="3">The sequence shown here is derived from an EMBL/GenBank/DDBJ whole genome shotgun (WGS) entry which is preliminary data.</text>
</comment>
<evidence type="ECO:0000313" key="3">
    <source>
        <dbReference type="EMBL" id="KNC31025.1"/>
    </source>
</evidence>
<accession>A0A0L0CFK6</accession>
<dbReference type="Pfam" id="PF02953">
    <property type="entry name" value="zf-Tim10_DDP"/>
    <property type="match status" value="1"/>
</dbReference>
<comment type="function">
    <text evidence="1">Mitochondrial intermembrane chaperone that participates in the import and insertion of some multi-pass transmembrane proteins into the mitochondrial inner membrane. Also required for the transfer of beta-barrel precursors from the TOM complex to the sorting and assembly machinery (SAM complex) of the outer membrane. Acts as a chaperone-like protein that protects the hydrophobic precursors from aggregation and guide them through the mitochondrial intermembrane space.</text>
</comment>
<comment type="similarity">
    <text evidence="1">Belongs to the small Tim family.</text>
</comment>
<sequence>MSDFDSISSSSADKELQEFLMIEKQKAQVNAQIHEFNEICWDKCIGKPGSKLDSATETCLSNCVDRFIDTSLLITQRFAQLLQKQSGGM</sequence>
<comment type="subunit">
    <text evidence="1">Heterohexamer.</text>
</comment>
<keyword evidence="1" id="KW-0496">Mitochondrion</keyword>
<proteinExistence type="inferred from homology"/>
<gene>
    <name evidence="3" type="ORF">FF38_13415</name>
</gene>
<keyword evidence="1" id="KW-0143">Chaperone</keyword>
<keyword evidence="1" id="KW-0472">Membrane</keyword>
<dbReference type="InterPro" id="IPR004217">
    <property type="entry name" value="Tim10-like"/>
</dbReference>
<organism evidence="3 4">
    <name type="scientific">Lucilia cuprina</name>
    <name type="common">Green bottle fly</name>
    <name type="synonym">Australian sheep blowfly</name>
    <dbReference type="NCBI Taxonomy" id="7375"/>
    <lineage>
        <taxon>Eukaryota</taxon>
        <taxon>Metazoa</taxon>
        <taxon>Ecdysozoa</taxon>
        <taxon>Arthropoda</taxon>
        <taxon>Hexapoda</taxon>
        <taxon>Insecta</taxon>
        <taxon>Pterygota</taxon>
        <taxon>Neoptera</taxon>
        <taxon>Endopterygota</taxon>
        <taxon>Diptera</taxon>
        <taxon>Brachycera</taxon>
        <taxon>Muscomorpha</taxon>
        <taxon>Oestroidea</taxon>
        <taxon>Calliphoridae</taxon>
        <taxon>Luciliinae</taxon>
        <taxon>Lucilia</taxon>
    </lineage>
</organism>
<evidence type="ECO:0000259" key="2">
    <source>
        <dbReference type="Pfam" id="PF02953"/>
    </source>
</evidence>
<dbReference type="OrthoDB" id="344165at2759"/>
<feature type="domain" description="Tim10-like" evidence="2">
    <location>
        <begin position="18"/>
        <end position="80"/>
    </location>
</feature>
<protein>
    <recommendedName>
        <fullName evidence="1">Mitochondrial import inner membrane translocase subunit</fullName>
    </recommendedName>
</protein>
<keyword evidence="1" id="KW-1015">Disulfide bond</keyword>
<comment type="subcellular location">
    <subcellularLocation>
        <location evidence="1">Mitochondrion inner membrane</location>
        <topology evidence="1">Peripheral membrane protein</topology>
        <orientation evidence="1">Intermembrane side</orientation>
    </subcellularLocation>
</comment>
<keyword evidence="1" id="KW-0811">Translocation</keyword>
<keyword evidence="4" id="KW-1185">Reference proteome</keyword>
<dbReference type="STRING" id="7375.A0A0L0CFK6"/>
<name>A0A0L0CFK6_LUCCU</name>
<dbReference type="AlphaFoldDB" id="A0A0L0CFK6"/>
<keyword evidence="1" id="KW-0813">Transport</keyword>
<evidence type="ECO:0000256" key="1">
    <source>
        <dbReference type="RuleBase" id="RU367043"/>
    </source>
</evidence>
<dbReference type="OMA" id="NEICWDK"/>
<dbReference type="InterPro" id="IPR035427">
    <property type="entry name" value="Tim10-like_dom_sf"/>
</dbReference>
<dbReference type="GO" id="GO:0005743">
    <property type="term" value="C:mitochondrial inner membrane"/>
    <property type="evidence" value="ECO:0007669"/>
    <property type="project" value="UniProtKB-SubCell"/>
</dbReference>
<comment type="domain">
    <text evidence="1">The twin CX3C motif contains 4 conserved Cys residues that form 2 disulfide bonds in the mitochondrial intermembrane space.</text>
</comment>